<proteinExistence type="predicted"/>
<dbReference type="Proteomes" id="UP000002414">
    <property type="component" value="Segment"/>
</dbReference>
<dbReference type="GeneID" id="5745443"/>
<name>A7IY72_9CAUD</name>
<organism evidence="1 2">
    <name type="scientific">Corynebacterium phage P1201</name>
    <dbReference type="NCBI Taxonomy" id="384848"/>
    <lineage>
        <taxon>Viruses</taxon>
        <taxon>Duplodnaviria</taxon>
        <taxon>Heunggongvirae</taxon>
        <taxon>Uroviricota</taxon>
        <taxon>Caudoviricetes</taxon>
        <taxon>Zierdtviridae</taxon>
        <taxon>Toshachvirinae</taxon>
        <taxon>Chunghsingvirus</taxon>
        <taxon>Chunghsingvirus P1201</taxon>
        <taxon>Corynebacterium virus P1201</taxon>
    </lineage>
</organism>
<reference evidence="1 2" key="1">
    <citation type="journal article" date="2008" name="Virology">
        <title>Genome sequence of the lytic bacteriophage P1201 from Corynebacterium glutamicum NCHU 87078: Evolutionary relationships to phages from Corynebacterineae.</title>
        <authorList>
            <person name="Chen C.L."/>
            <person name="Pan T.Y."/>
            <person name="Kan S.C."/>
            <person name="Kuan Y.C."/>
            <person name="Hong L.Y."/>
            <person name="Chiu K.R."/>
            <person name="Sheu C.S."/>
            <person name="Yang J.S."/>
            <person name="Hsu W.H."/>
            <person name="Hu H.Y."/>
        </authorList>
    </citation>
    <scope>NUCLEOTIDE SEQUENCE</scope>
</reference>
<protein>
    <submittedName>
        <fullName evidence="1">Gp1</fullName>
    </submittedName>
</protein>
<dbReference type="RefSeq" id="YP_001468903.1">
    <property type="nucleotide sequence ID" value="NC_009816.1"/>
</dbReference>
<dbReference type="EMBL" id="DQ499600">
    <property type="protein sequence ID" value="ABF57455.1"/>
    <property type="molecule type" value="Genomic_DNA"/>
</dbReference>
<keyword evidence="2" id="KW-1185">Reference proteome</keyword>
<sequence length="79" mass="8949">MKLLDMAITWGFVNSTPELWPKSPGQRNFSPPTCSLRLSEAPLPGGSRPRSSTRKPRSVVVEHLIPLMQEEMEFPGEEW</sequence>
<dbReference type="KEGG" id="vg:5745443"/>
<evidence type="ECO:0000313" key="2">
    <source>
        <dbReference type="Proteomes" id="UP000002414"/>
    </source>
</evidence>
<accession>A7IY72</accession>
<evidence type="ECO:0000313" key="1">
    <source>
        <dbReference type="EMBL" id="ABF57455.1"/>
    </source>
</evidence>